<evidence type="ECO:0000259" key="18">
    <source>
        <dbReference type="PROSITE" id="PS51379"/>
    </source>
</evidence>
<dbReference type="PROSITE" id="PS51379">
    <property type="entry name" value="4FE4S_FER_2"/>
    <property type="match status" value="2"/>
</dbReference>
<evidence type="ECO:0000256" key="4">
    <source>
        <dbReference type="ARBA" id="ARBA00022485"/>
    </source>
</evidence>
<name>A0A377PLS8_HAFAL</name>
<comment type="cofactor">
    <cofactor evidence="17">
        <name>[4Fe-4S] cluster</name>
        <dbReference type="ChEBI" id="CHEBI:49883"/>
    </cofactor>
    <text evidence="17">Binds 2 [4Fe-4S] clusters per subunit.</text>
</comment>
<gene>
    <name evidence="17 19" type="primary">nuoI</name>
    <name evidence="19" type="ORF">NCTC8105_03208</name>
</gene>
<evidence type="ECO:0000256" key="10">
    <source>
        <dbReference type="ARBA" id="ARBA00023014"/>
    </source>
</evidence>
<evidence type="ECO:0000256" key="6">
    <source>
        <dbReference type="ARBA" id="ARBA00022723"/>
    </source>
</evidence>
<dbReference type="GO" id="GO:0051539">
    <property type="term" value="F:4 iron, 4 sulfur cluster binding"/>
    <property type="evidence" value="ECO:0007669"/>
    <property type="project" value="UniProtKB-KW"/>
</dbReference>
<keyword evidence="5 17" id="KW-0874">Quinone</keyword>
<evidence type="ECO:0000256" key="9">
    <source>
        <dbReference type="ARBA" id="ARBA00023004"/>
    </source>
</evidence>
<evidence type="ECO:0000256" key="2">
    <source>
        <dbReference type="ARBA" id="ARBA00010277"/>
    </source>
</evidence>
<dbReference type="InterPro" id="IPR017900">
    <property type="entry name" value="4Fe4S_Fe_S_CS"/>
</dbReference>
<dbReference type="PANTHER" id="PTHR10849">
    <property type="entry name" value="NADH DEHYDROGENASE UBIQUINONE IRON-SULFUR PROTEIN 8, MITOCHONDRIAL"/>
    <property type="match status" value="1"/>
</dbReference>
<evidence type="ECO:0000256" key="12">
    <source>
        <dbReference type="ARBA" id="ARBA00023075"/>
    </source>
</evidence>
<dbReference type="SUPFAM" id="SSF54862">
    <property type="entry name" value="4Fe-4S ferredoxins"/>
    <property type="match status" value="1"/>
</dbReference>
<feature type="binding site" evidence="17">
    <location>
        <position position="109"/>
    </location>
    <ligand>
        <name>[4Fe-4S] cluster</name>
        <dbReference type="ChEBI" id="CHEBI:49883"/>
        <label>1</label>
    </ligand>
</feature>
<evidence type="ECO:0000256" key="13">
    <source>
        <dbReference type="ARBA" id="ARBA00023136"/>
    </source>
</evidence>
<comment type="similarity">
    <text evidence="2 17">Belongs to the complex I 23 kDa subunit family.</text>
</comment>
<feature type="domain" description="4Fe-4S ferredoxin-type" evidence="18">
    <location>
        <begin position="90"/>
        <end position="119"/>
    </location>
</feature>
<dbReference type="Proteomes" id="UP000254821">
    <property type="component" value="Unassembled WGS sequence"/>
</dbReference>
<keyword evidence="13 17" id="KW-0472">Membrane</keyword>
<feature type="binding site" evidence="17">
    <location>
        <position position="63"/>
    </location>
    <ligand>
        <name>[4Fe-4S] cluster</name>
        <dbReference type="ChEBI" id="CHEBI:49883"/>
        <label>1</label>
    </ligand>
</feature>
<dbReference type="NCBIfam" id="TIGR01971">
    <property type="entry name" value="NuoI"/>
    <property type="match status" value="1"/>
</dbReference>
<keyword evidence="7" id="KW-0677">Repeat</keyword>
<comment type="catalytic activity">
    <reaction evidence="16 17">
        <text>a quinone + NADH + 5 H(+)(in) = a quinol + NAD(+) + 4 H(+)(out)</text>
        <dbReference type="Rhea" id="RHEA:57888"/>
        <dbReference type="ChEBI" id="CHEBI:15378"/>
        <dbReference type="ChEBI" id="CHEBI:24646"/>
        <dbReference type="ChEBI" id="CHEBI:57540"/>
        <dbReference type="ChEBI" id="CHEBI:57945"/>
        <dbReference type="ChEBI" id="CHEBI:132124"/>
    </reaction>
</comment>
<dbReference type="PROSITE" id="PS00198">
    <property type="entry name" value="4FE4S_FER_1"/>
    <property type="match status" value="1"/>
</dbReference>
<dbReference type="GO" id="GO:0048038">
    <property type="term" value="F:quinone binding"/>
    <property type="evidence" value="ECO:0007669"/>
    <property type="project" value="UniProtKB-KW"/>
</dbReference>
<dbReference type="GO" id="GO:0009060">
    <property type="term" value="P:aerobic respiration"/>
    <property type="evidence" value="ECO:0007669"/>
    <property type="project" value="TreeGrafter"/>
</dbReference>
<evidence type="ECO:0000256" key="17">
    <source>
        <dbReference type="HAMAP-Rule" id="MF_01351"/>
    </source>
</evidence>
<evidence type="ECO:0000256" key="11">
    <source>
        <dbReference type="ARBA" id="ARBA00023027"/>
    </source>
</evidence>
<comment type="function">
    <text evidence="17">NDH-1 shuttles electrons from NADH, via FMN and iron-sulfur (Fe-S) centers, to quinones in the respiratory chain. The immediate electron acceptor for the enzyme in this species is believed to be ubiquinone. Couples the redox reaction to proton translocation (for every two electrons transferred, four hydrogen ions are translocated across the cytoplasmic membrane), and thus conserves the redox energy in a proton gradient.</text>
</comment>
<evidence type="ECO:0000256" key="5">
    <source>
        <dbReference type="ARBA" id="ARBA00022719"/>
    </source>
</evidence>
<evidence type="ECO:0000256" key="14">
    <source>
        <dbReference type="ARBA" id="ARBA00038844"/>
    </source>
</evidence>
<dbReference type="InterPro" id="IPR010226">
    <property type="entry name" value="NADH_quinone_OxRdtase_chainI"/>
</dbReference>
<dbReference type="PANTHER" id="PTHR10849:SF20">
    <property type="entry name" value="NADH DEHYDROGENASE [UBIQUINONE] IRON-SULFUR PROTEIN 8, MITOCHONDRIAL"/>
    <property type="match status" value="1"/>
</dbReference>
<keyword evidence="4 17" id="KW-0004">4Fe-4S</keyword>
<dbReference type="NCBIfam" id="NF004536">
    <property type="entry name" value="PRK05888.1-1"/>
    <property type="match status" value="1"/>
</dbReference>
<evidence type="ECO:0000313" key="20">
    <source>
        <dbReference type="Proteomes" id="UP000254821"/>
    </source>
</evidence>
<feature type="domain" description="4Fe-4S ferredoxin-type" evidence="18">
    <location>
        <begin position="50"/>
        <end position="80"/>
    </location>
</feature>
<evidence type="ECO:0000256" key="15">
    <source>
        <dbReference type="ARBA" id="ARBA00040641"/>
    </source>
</evidence>
<sequence>MTLKELVVGFGTQVRSLWMIGLHAFAKRETQMYPEEPVYLPPRYRGRIVLTRDPDGEERCVACNLCAVACPVGCISLQKAETKDGRWYPEFFRINFSRCIFCGLCEEACPTTAIQLTPDFELGEFKRQDLVYEKEDLLISGPVNIRNITSIVWPVWLSTAKRKAKPKTKRSRLTLKVCYLKEPSMEFAFYIAALVARGGNDPSDLACQSGSRLAVFNCVFTGDCGGVLLSWRLLCGCLGDHRVCRCDYGSVRLRGHDA</sequence>
<dbReference type="FunFam" id="3.30.70.3270:FF:000002">
    <property type="entry name" value="NADH-quinone oxidoreductase subunit I"/>
    <property type="match status" value="1"/>
</dbReference>
<dbReference type="Gene3D" id="3.30.70.3270">
    <property type="match status" value="1"/>
</dbReference>
<dbReference type="EMBL" id="UGHP01000001">
    <property type="protein sequence ID" value="STQ81032.1"/>
    <property type="molecule type" value="Genomic_DNA"/>
</dbReference>
<keyword evidence="10 17" id="KW-0411">Iron-sulfur</keyword>
<organism evidence="19 20">
    <name type="scientific">Hafnia alvei</name>
    <dbReference type="NCBI Taxonomy" id="569"/>
    <lineage>
        <taxon>Bacteria</taxon>
        <taxon>Pseudomonadati</taxon>
        <taxon>Pseudomonadota</taxon>
        <taxon>Gammaproteobacteria</taxon>
        <taxon>Enterobacterales</taxon>
        <taxon>Hafniaceae</taxon>
        <taxon>Hafnia</taxon>
    </lineage>
</organism>
<feature type="binding site" evidence="17">
    <location>
        <position position="70"/>
    </location>
    <ligand>
        <name>[4Fe-4S] cluster</name>
        <dbReference type="ChEBI" id="CHEBI:49883"/>
        <label>2</label>
    </ligand>
</feature>
<dbReference type="HAMAP" id="MF_01351">
    <property type="entry name" value="NDH1_NuoI"/>
    <property type="match status" value="1"/>
</dbReference>
<evidence type="ECO:0000256" key="3">
    <source>
        <dbReference type="ARBA" id="ARBA00022475"/>
    </source>
</evidence>
<feature type="binding site" evidence="17">
    <location>
        <position position="99"/>
    </location>
    <ligand>
        <name>[4Fe-4S] cluster</name>
        <dbReference type="ChEBI" id="CHEBI:49883"/>
        <label>2</label>
    </ligand>
</feature>
<dbReference type="EC" id="7.1.1.-" evidence="17"/>
<evidence type="ECO:0000256" key="16">
    <source>
        <dbReference type="ARBA" id="ARBA00047712"/>
    </source>
</evidence>
<dbReference type="Pfam" id="PF12838">
    <property type="entry name" value="Fer4_7"/>
    <property type="match status" value="1"/>
</dbReference>
<comment type="subunit">
    <text evidence="14 17">NDH-1 is composed of 13 different subunits. Subunits NuoA, H, J, K, L, M, N constitute the membrane sector of the complex.</text>
</comment>
<protein>
    <recommendedName>
        <fullName evidence="15 17">NADH-quinone oxidoreductase subunit I</fullName>
        <ecNumber evidence="17">7.1.1.-</ecNumber>
    </recommendedName>
    <alternativeName>
        <fullName evidence="17">NADH dehydrogenase I subunit I</fullName>
    </alternativeName>
    <alternativeName>
        <fullName evidence="17">NDH-1 subunit I</fullName>
    </alternativeName>
</protein>
<accession>A0A377PLS8</accession>
<feature type="binding site" evidence="17">
    <location>
        <position position="105"/>
    </location>
    <ligand>
        <name>[4Fe-4S] cluster</name>
        <dbReference type="ChEBI" id="CHEBI:49883"/>
        <label>2</label>
    </ligand>
</feature>
<feature type="binding site" evidence="17">
    <location>
        <position position="60"/>
    </location>
    <ligand>
        <name>[4Fe-4S] cluster</name>
        <dbReference type="ChEBI" id="CHEBI:49883"/>
        <label>1</label>
    </ligand>
</feature>
<keyword evidence="8 17" id="KW-1278">Translocase</keyword>
<keyword evidence="3 17" id="KW-1003">Cell membrane</keyword>
<feature type="binding site" evidence="17">
    <location>
        <position position="102"/>
    </location>
    <ligand>
        <name>[4Fe-4S] cluster</name>
        <dbReference type="ChEBI" id="CHEBI:49883"/>
        <label>2</label>
    </ligand>
</feature>
<dbReference type="GO" id="GO:0005506">
    <property type="term" value="F:iron ion binding"/>
    <property type="evidence" value="ECO:0007669"/>
    <property type="project" value="UniProtKB-UniRule"/>
</dbReference>
<evidence type="ECO:0000256" key="1">
    <source>
        <dbReference type="ARBA" id="ARBA00004417"/>
    </source>
</evidence>
<comment type="subcellular location">
    <subcellularLocation>
        <location evidence="1">Cell inner membrane</location>
        <topology evidence="1">Peripheral membrane protein</topology>
    </subcellularLocation>
    <subcellularLocation>
        <location evidence="17">Cell membrane</location>
        <topology evidence="17">Peripheral membrane protein</topology>
    </subcellularLocation>
</comment>
<evidence type="ECO:0000256" key="7">
    <source>
        <dbReference type="ARBA" id="ARBA00022737"/>
    </source>
</evidence>
<dbReference type="GO" id="GO:0005886">
    <property type="term" value="C:plasma membrane"/>
    <property type="evidence" value="ECO:0007669"/>
    <property type="project" value="UniProtKB-SubCell"/>
</dbReference>
<dbReference type="AlphaFoldDB" id="A0A377PLS8"/>
<keyword evidence="19" id="KW-0560">Oxidoreductase</keyword>
<keyword evidence="11 17" id="KW-0520">NAD</keyword>
<reference evidence="19 20" key="1">
    <citation type="submission" date="2018-06" db="EMBL/GenBank/DDBJ databases">
        <authorList>
            <consortium name="Pathogen Informatics"/>
            <person name="Doyle S."/>
        </authorList>
    </citation>
    <scope>NUCLEOTIDE SEQUENCE [LARGE SCALE GENOMIC DNA]</scope>
    <source>
        <strain evidence="19 20">NCTC8105</strain>
    </source>
</reference>
<evidence type="ECO:0000256" key="8">
    <source>
        <dbReference type="ARBA" id="ARBA00022967"/>
    </source>
</evidence>
<keyword evidence="6 17" id="KW-0479">Metal-binding</keyword>
<dbReference type="InterPro" id="IPR017896">
    <property type="entry name" value="4Fe4S_Fe-S-bd"/>
</dbReference>
<feature type="binding site" evidence="17">
    <location>
        <position position="66"/>
    </location>
    <ligand>
        <name>[4Fe-4S] cluster</name>
        <dbReference type="ChEBI" id="CHEBI:49883"/>
        <label>1</label>
    </ligand>
</feature>
<dbReference type="GO" id="GO:0050136">
    <property type="term" value="F:NADH dehydrogenase (quinone) (non-electrogenic) activity"/>
    <property type="evidence" value="ECO:0007669"/>
    <property type="project" value="UniProtKB-UniRule"/>
</dbReference>
<keyword evidence="9 17" id="KW-0408">Iron</keyword>
<keyword evidence="12 17" id="KW-0830">Ubiquinone</keyword>
<evidence type="ECO:0000313" key="19">
    <source>
        <dbReference type="EMBL" id="STQ81032.1"/>
    </source>
</evidence>
<proteinExistence type="inferred from homology"/>